<dbReference type="Proteomes" id="UP000051291">
    <property type="component" value="Unassembled WGS sequence"/>
</dbReference>
<keyword evidence="16" id="KW-1185">Reference proteome</keyword>
<dbReference type="InterPro" id="IPR003406">
    <property type="entry name" value="Glyco_trans_14"/>
</dbReference>
<protein>
    <recommendedName>
        <fullName evidence="14">Peptide O-xylosyltransferase</fullName>
    </recommendedName>
</protein>
<accession>A0A0R1ZSB8</accession>
<comment type="subcellular location">
    <subcellularLocation>
        <location evidence="2">Endoplasmic reticulum membrane</location>
        <topology evidence="2">Single-pass type II membrane protein</topology>
    </subcellularLocation>
    <subcellularLocation>
        <location evidence="1">Golgi apparatus membrane</location>
        <topology evidence="1">Single-pass type II membrane protein</topology>
    </subcellularLocation>
</comment>
<keyword evidence="7" id="KW-0256">Endoplasmic reticulum</keyword>
<evidence type="ECO:0000256" key="5">
    <source>
        <dbReference type="ARBA" id="ARBA00022692"/>
    </source>
</evidence>
<evidence type="ECO:0000256" key="4">
    <source>
        <dbReference type="ARBA" id="ARBA00022679"/>
    </source>
</evidence>
<dbReference type="GO" id="GO:0015012">
    <property type="term" value="P:heparan sulfate proteoglycan biosynthetic process"/>
    <property type="evidence" value="ECO:0007669"/>
    <property type="project" value="TreeGrafter"/>
</dbReference>
<organism evidence="15 16">
    <name type="scientific">Ligilactobacillus araffinosus DSM 20653</name>
    <dbReference type="NCBI Taxonomy" id="1423820"/>
    <lineage>
        <taxon>Bacteria</taxon>
        <taxon>Bacillati</taxon>
        <taxon>Bacillota</taxon>
        <taxon>Bacilli</taxon>
        <taxon>Lactobacillales</taxon>
        <taxon>Lactobacillaceae</taxon>
        <taxon>Ligilactobacillus</taxon>
    </lineage>
</organism>
<dbReference type="GO" id="GO:0046872">
    <property type="term" value="F:metal ion binding"/>
    <property type="evidence" value="ECO:0007669"/>
    <property type="project" value="UniProtKB-KW"/>
</dbReference>
<evidence type="ECO:0000256" key="8">
    <source>
        <dbReference type="ARBA" id="ARBA00022968"/>
    </source>
</evidence>
<keyword evidence="9" id="KW-1133">Transmembrane helix</keyword>
<keyword evidence="13" id="KW-0325">Glycoprotein</keyword>
<keyword evidence="6" id="KW-0479">Metal-binding</keyword>
<dbReference type="PANTHER" id="PTHR46025:SF3">
    <property type="entry name" value="XYLOSYLTRANSFERASE OXT"/>
    <property type="match status" value="1"/>
</dbReference>
<evidence type="ECO:0000313" key="15">
    <source>
        <dbReference type="EMBL" id="KRM53484.1"/>
    </source>
</evidence>
<keyword evidence="4" id="KW-0808">Transferase</keyword>
<dbReference type="PATRIC" id="fig|1423820.4.peg.395"/>
<evidence type="ECO:0000256" key="13">
    <source>
        <dbReference type="ARBA" id="ARBA00023180"/>
    </source>
</evidence>
<evidence type="ECO:0000256" key="11">
    <source>
        <dbReference type="ARBA" id="ARBA00023136"/>
    </source>
</evidence>
<keyword evidence="12" id="KW-1015">Disulfide bond</keyword>
<evidence type="ECO:0000256" key="10">
    <source>
        <dbReference type="ARBA" id="ARBA00023034"/>
    </source>
</evidence>
<evidence type="ECO:0000256" key="12">
    <source>
        <dbReference type="ARBA" id="ARBA00023157"/>
    </source>
</evidence>
<evidence type="ECO:0000256" key="9">
    <source>
        <dbReference type="ARBA" id="ARBA00022989"/>
    </source>
</evidence>
<dbReference type="Pfam" id="PF02485">
    <property type="entry name" value="Branch"/>
    <property type="match status" value="1"/>
</dbReference>
<evidence type="ECO:0000256" key="1">
    <source>
        <dbReference type="ARBA" id="ARBA00004323"/>
    </source>
</evidence>
<sequence>MQAVLILAHKNFDQVAQLSKLLQQKFEIYIHFDKKYKLTAQQVEWLQKNSIHYISEIEVHWGGWSIGEAAFRLMRLALSNPQITHVHLISGQDWPVMNIDDLYNFYENNDHIYCVYHKASEYRITNELPEWWQKFYFNYDTVNRRTFFGKFYHRFLLYGQMLFHINKLKKLGINLELYHGANWCDLPRDAAQYCIDYMDNHPEFIKMLKTGAFSDEFWVQTILCNSSQFQPRIVNDFHRYVKWEHQNGGWPANLDNRDFELIIQNPDYQFARKFEPEYSTELIQKLNHYYHND</sequence>
<evidence type="ECO:0000256" key="2">
    <source>
        <dbReference type="ARBA" id="ARBA00004648"/>
    </source>
</evidence>
<comment type="caution">
    <text evidence="15">The sequence shown here is derived from an EMBL/GenBank/DDBJ whole genome shotgun (WGS) entry which is preliminary data.</text>
</comment>
<keyword evidence="11" id="KW-0472">Membrane</keyword>
<dbReference type="STRING" id="1423820.FC64_GL000395"/>
<dbReference type="EMBL" id="AYYZ01000002">
    <property type="protein sequence ID" value="KRM53484.1"/>
    <property type="molecule type" value="Genomic_DNA"/>
</dbReference>
<name>A0A0R1ZSB8_9LACO</name>
<dbReference type="GO" id="GO:0030158">
    <property type="term" value="F:protein xylosyltransferase activity"/>
    <property type="evidence" value="ECO:0007669"/>
    <property type="project" value="InterPro"/>
</dbReference>
<evidence type="ECO:0000256" key="7">
    <source>
        <dbReference type="ARBA" id="ARBA00022824"/>
    </source>
</evidence>
<proteinExistence type="predicted"/>
<evidence type="ECO:0000313" key="16">
    <source>
        <dbReference type="Proteomes" id="UP000051291"/>
    </source>
</evidence>
<evidence type="ECO:0000256" key="3">
    <source>
        <dbReference type="ARBA" id="ARBA00022676"/>
    </source>
</evidence>
<dbReference type="InterPro" id="IPR043538">
    <property type="entry name" value="XYLT"/>
</dbReference>
<keyword evidence="8" id="KW-0735">Signal-anchor</keyword>
<keyword evidence="3" id="KW-0328">Glycosyltransferase</keyword>
<gene>
    <name evidence="15" type="ORF">FC64_GL000395</name>
</gene>
<dbReference type="GO" id="GO:0050650">
    <property type="term" value="P:chondroitin sulfate proteoglycan biosynthetic process"/>
    <property type="evidence" value="ECO:0007669"/>
    <property type="project" value="TreeGrafter"/>
</dbReference>
<evidence type="ECO:0000256" key="14">
    <source>
        <dbReference type="ARBA" id="ARBA00042865"/>
    </source>
</evidence>
<dbReference type="GO" id="GO:0016020">
    <property type="term" value="C:membrane"/>
    <property type="evidence" value="ECO:0007669"/>
    <property type="project" value="InterPro"/>
</dbReference>
<reference evidence="15 16" key="1">
    <citation type="journal article" date="2015" name="Genome Announc.">
        <title>Expanding the biotechnology potential of lactobacilli through comparative genomics of 213 strains and associated genera.</title>
        <authorList>
            <person name="Sun Z."/>
            <person name="Harris H.M."/>
            <person name="McCann A."/>
            <person name="Guo C."/>
            <person name="Argimon S."/>
            <person name="Zhang W."/>
            <person name="Yang X."/>
            <person name="Jeffery I.B."/>
            <person name="Cooney J.C."/>
            <person name="Kagawa T.F."/>
            <person name="Liu W."/>
            <person name="Song Y."/>
            <person name="Salvetti E."/>
            <person name="Wrobel A."/>
            <person name="Rasinkangas P."/>
            <person name="Parkhill J."/>
            <person name="Rea M.C."/>
            <person name="O'Sullivan O."/>
            <person name="Ritari J."/>
            <person name="Douillard F.P."/>
            <person name="Paul Ross R."/>
            <person name="Yang R."/>
            <person name="Briner A.E."/>
            <person name="Felis G.E."/>
            <person name="de Vos W.M."/>
            <person name="Barrangou R."/>
            <person name="Klaenhammer T.R."/>
            <person name="Caufield P.W."/>
            <person name="Cui Y."/>
            <person name="Zhang H."/>
            <person name="O'Toole P.W."/>
        </authorList>
    </citation>
    <scope>NUCLEOTIDE SEQUENCE [LARGE SCALE GENOMIC DNA]</scope>
    <source>
        <strain evidence="15 16">DSM 20653</strain>
    </source>
</reference>
<dbReference type="RefSeq" id="WP_057905995.1">
    <property type="nucleotide sequence ID" value="NZ_AYYZ01000002.1"/>
</dbReference>
<dbReference type="AlphaFoldDB" id="A0A0R1ZSB8"/>
<keyword evidence="10" id="KW-0333">Golgi apparatus</keyword>
<keyword evidence="5" id="KW-0812">Transmembrane</keyword>
<evidence type="ECO:0000256" key="6">
    <source>
        <dbReference type="ARBA" id="ARBA00022723"/>
    </source>
</evidence>
<dbReference type="PANTHER" id="PTHR46025">
    <property type="entry name" value="XYLOSYLTRANSFERASE OXT"/>
    <property type="match status" value="1"/>
</dbReference>